<proteinExistence type="predicted"/>
<dbReference type="Gene3D" id="2.40.50.40">
    <property type="match status" value="1"/>
</dbReference>
<dbReference type="Pfam" id="PF24626">
    <property type="entry name" value="SH3_Tf2-1"/>
    <property type="match status" value="1"/>
</dbReference>
<dbReference type="InterPro" id="IPR023780">
    <property type="entry name" value="Chromo_domain"/>
</dbReference>
<feature type="compositionally biased region" description="Pro residues" evidence="3">
    <location>
        <begin position="256"/>
        <end position="268"/>
    </location>
</feature>
<dbReference type="PANTHER" id="PTHR22812">
    <property type="entry name" value="CHROMOBOX PROTEIN"/>
    <property type="match status" value="1"/>
</dbReference>
<accession>A0A6A4EAL6</accession>
<gene>
    <name evidence="5" type="ORF">PR003_g17159</name>
</gene>
<evidence type="ECO:0000259" key="4">
    <source>
        <dbReference type="PROSITE" id="PS50013"/>
    </source>
</evidence>
<dbReference type="Proteomes" id="UP000434957">
    <property type="component" value="Unassembled WGS sequence"/>
</dbReference>
<protein>
    <recommendedName>
        <fullName evidence="4">Chromo domain-containing protein</fullName>
    </recommendedName>
</protein>
<dbReference type="InterPro" id="IPR051219">
    <property type="entry name" value="Heterochromatin_chromo-domain"/>
</dbReference>
<feature type="region of interest" description="Disordered" evidence="3">
    <location>
        <begin position="1"/>
        <end position="20"/>
    </location>
</feature>
<dbReference type="Pfam" id="PF00385">
    <property type="entry name" value="Chromo"/>
    <property type="match status" value="1"/>
</dbReference>
<dbReference type="AlphaFoldDB" id="A0A6A4EAL6"/>
<dbReference type="SUPFAM" id="SSF54160">
    <property type="entry name" value="Chromo domain-like"/>
    <property type="match status" value="1"/>
</dbReference>
<evidence type="ECO:0000256" key="1">
    <source>
        <dbReference type="ARBA" id="ARBA00004123"/>
    </source>
</evidence>
<feature type="compositionally biased region" description="Basic and acidic residues" evidence="3">
    <location>
        <begin position="7"/>
        <end position="16"/>
    </location>
</feature>
<reference evidence="5 6" key="1">
    <citation type="submission" date="2018-08" db="EMBL/GenBank/DDBJ databases">
        <title>Genomic investigation of the strawberry pathogen Phytophthora fragariae indicates pathogenicity is determined by transcriptional variation in three key races.</title>
        <authorList>
            <person name="Adams T.M."/>
            <person name="Armitage A.D."/>
            <person name="Sobczyk M.K."/>
            <person name="Bates H.J."/>
            <person name="Dunwell J.M."/>
            <person name="Nellist C.F."/>
            <person name="Harrison R.J."/>
        </authorList>
    </citation>
    <scope>NUCLEOTIDE SEQUENCE [LARGE SCALE GENOMIC DNA]</scope>
    <source>
        <strain evidence="5 6">SCRP333</strain>
    </source>
</reference>
<name>A0A6A4EAL6_9STRA</name>
<sequence length="334" mass="35604">MAAAQDTQKEQSDRQGRKNTQVFKLGAQVLLNAKNLPTQAVSAVGSTKLRPRFVGPFTVIGVHGHAYTLDLPSSMATHPTIFVGLLKPYHPAGAVEPEEPTGSRSTAGRHSPSSERALPREAGQEQEQMHEPLRSVPLGPPGSPRGRTGYESSQGAAPRPGAPTRLSPRLASTGSVSVQPPRPAAETDSTRGLAGIPSPGGRSGGSPGGPPHLGREREAPPSRSAGHPAVADRTQQRVEGPPRQCVGQSDDAERPGPTPLPLRAPPPLLGNEGVLYYHVERLLKRRGRSGQYQYLVKWRGYPSSRNSWEPGARLEEDCADLVAAFERAHGPGRR</sequence>
<keyword evidence="2" id="KW-0539">Nucleus</keyword>
<feature type="region of interest" description="Disordered" evidence="3">
    <location>
        <begin position="93"/>
        <end position="269"/>
    </location>
</feature>
<evidence type="ECO:0000313" key="6">
    <source>
        <dbReference type="Proteomes" id="UP000434957"/>
    </source>
</evidence>
<dbReference type="EMBL" id="QXFT01001296">
    <property type="protein sequence ID" value="KAE9322711.1"/>
    <property type="molecule type" value="Genomic_DNA"/>
</dbReference>
<dbReference type="InterPro" id="IPR056924">
    <property type="entry name" value="SH3_Tf2-1"/>
</dbReference>
<dbReference type="InterPro" id="IPR016197">
    <property type="entry name" value="Chromo-like_dom_sf"/>
</dbReference>
<dbReference type="InterPro" id="IPR000953">
    <property type="entry name" value="Chromo/chromo_shadow_dom"/>
</dbReference>
<feature type="domain" description="Chromo" evidence="4">
    <location>
        <begin position="277"/>
        <end position="334"/>
    </location>
</feature>
<evidence type="ECO:0000256" key="2">
    <source>
        <dbReference type="ARBA" id="ARBA00023242"/>
    </source>
</evidence>
<feature type="compositionally biased region" description="Basic and acidic residues" evidence="3">
    <location>
        <begin position="117"/>
        <end position="133"/>
    </location>
</feature>
<evidence type="ECO:0000256" key="3">
    <source>
        <dbReference type="SAM" id="MobiDB-lite"/>
    </source>
</evidence>
<comment type="subcellular location">
    <subcellularLocation>
        <location evidence="1">Nucleus</location>
    </subcellularLocation>
</comment>
<comment type="caution">
    <text evidence="5">The sequence shown here is derived from an EMBL/GenBank/DDBJ whole genome shotgun (WGS) entry which is preliminary data.</text>
</comment>
<dbReference type="PROSITE" id="PS50013">
    <property type="entry name" value="CHROMO_2"/>
    <property type="match status" value="1"/>
</dbReference>
<organism evidence="5 6">
    <name type="scientific">Phytophthora rubi</name>
    <dbReference type="NCBI Taxonomy" id="129364"/>
    <lineage>
        <taxon>Eukaryota</taxon>
        <taxon>Sar</taxon>
        <taxon>Stramenopiles</taxon>
        <taxon>Oomycota</taxon>
        <taxon>Peronosporomycetes</taxon>
        <taxon>Peronosporales</taxon>
        <taxon>Peronosporaceae</taxon>
        <taxon>Phytophthora</taxon>
    </lineage>
</organism>
<dbReference type="GO" id="GO:0005634">
    <property type="term" value="C:nucleus"/>
    <property type="evidence" value="ECO:0007669"/>
    <property type="project" value="UniProtKB-SubCell"/>
</dbReference>
<dbReference type="InterPro" id="IPR023779">
    <property type="entry name" value="Chromodomain_CS"/>
</dbReference>
<keyword evidence="6" id="KW-1185">Reference proteome</keyword>
<evidence type="ECO:0000313" key="5">
    <source>
        <dbReference type="EMBL" id="KAE9322711.1"/>
    </source>
</evidence>
<dbReference type="SMART" id="SM00298">
    <property type="entry name" value="CHROMO"/>
    <property type="match status" value="1"/>
</dbReference>
<dbReference type="PROSITE" id="PS00598">
    <property type="entry name" value="CHROMO_1"/>
    <property type="match status" value="1"/>
</dbReference>